<keyword evidence="2" id="KW-1185">Reference proteome</keyword>
<dbReference type="Proteomes" id="UP001209878">
    <property type="component" value="Unassembled WGS sequence"/>
</dbReference>
<accession>A0AAD9MLQ7</accession>
<gene>
    <name evidence="1" type="ORF">NP493_7038g00001</name>
</gene>
<dbReference type="AlphaFoldDB" id="A0AAD9MLQ7"/>
<sequence>MLMEITLQSNSIGDFGACKVTEAIWDLPRLIACRLRNNYLSESGVNLVRRTVYWNTTQGQERVQLLDLDVQRLPGEELYHPDRIVTLERQVAVYERALEQLLRRPVGQREWYWGQQVTRMEDYLVNNQGWLSLWQAERDGRTDLVTVDRVRQLQCQLDALYQTRHYD</sequence>
<dbReference type="EMBL" id="JAODUO010007041">
    <property type="protein sequence ID" value="KAK2138835.1"/>
    <property type="molecule type" value="Genomic_DNA"/>
</dbReference>
<name>A0AAD9MLQ7_RIDPI</name>
<evidence type="ECO:0000313" key="2">
    <source>
        <dbReference type="Proteomes" id="UP001209878"/>
    </source>
</evidence>
<protein>
    <submittedName>
        <fullName evidence="1">Uncharacterized protein</fullName>
    </submittedName>
</protein>
<proteinExistence type="predicted"/>
<organism evidence="1 2">
    <name type="scientific">Ridgeia piscesae</name>
    <name type="common">Tubeworm</name>
    <dbReference type="NCBI Taxonomy" id="27915"/>
    <lineage>
        <taxon>Eukaryota</taxon>
        <taxon>Metazoa</taxon>
        <taxon>Spiralia</taxon>
        <taxon>Lophotrochozoa</taxon>
        <taxon>Annelida</taxon>
        <taxon>Polychaeta</taxon>
        <taxon>Sedentaria</taxon>
        <taxon>Canalipalpata</taxon>
        <taxon>Sabellida</taxon>
        <taxon>Siboglinidae</taxon>
        <taxon>Ridgeia</taxon>
    </lineage>
</organism>
<reference evidence="1" key="1">
    <citation type="journal article" date="2023" name="Mol. Biol. Evol.">
        <title>Third-Generation Sequencing Reveals the Adaptive Role of the Epigenome in Three Deep-Sea Polychaetes.</title>
        <authorList>
            <person name="Perez M."/>
            <person name="Aroh O."/>
            <person name="Sun Y."/>
            <person name="Lan Y."/>
            <person name="Juniper S.K."/>
            <person name="Young C.R."/>
            <person name="Angers B."/>
            <person name="Qian P.Y."/>
        </authorList>
    </citation>
    <scope>NUCLEOTIDE SEQUENCE</scope>
    <source>
        <strain evidence="1">R07B-5</strain>
    </source>
</reference>
<dbReference type="SUPFAM" id="SSF52047">
    <property type="entry name" value="RNI-like"/>
    <property type="match status" value="1"/>
</dbReference>
<evidence type="ECO:0000313" key="1">
    <source>
        <dbReference type="EMBL" id="KAK2138835.1"/>
    </source>
</evidence>
<comment type="caution">
    <text evidence="1">The sequence shown here is derived from an EMBL/GenBank/DDBJ whole genome shotgun (WGS) entry which is preliminary data.</text>
</comment>